<gene>
    <name evidence="1" type="ORF">MBM_03197</name>
</gene>
<organism evidence="1 2">
    <name type="scientific">Marssonina brunnea f. sp. multigermtubi (strain MB_m1)</name>
    <name type="common">Marssonina leaf spot fungus</name>
    <dbReference type="NCBI Taxonomy" id="1072389"/>
    <lineage>
        <taxon>Eukaryota</taxon>
        <taxon>Fungi</taxon>
        <taxon>Dikarya</taxon>
        <taxon>Ascomycota</taxon>
        <taxon>Pezizomycotina</taxon>
        <taxon>Leotiomycetes</taxon>
        <taxon>Helotiales</taxon>
        <taxon>Drepanopezizaceae</taxon>
        <taxon>Drepanopeziza</taxon>
    </lineage>
</organism>
<dbReference type="OrthoDB" id="9983368at2759"/>
<dbReference type="EMBL" id="JH921432">
    <property type="protein sequence ID" value="EKD18955.1"/>
    <property type="molecule type" value="Genomic_DNA"/>
</dbReference>
<sequence>MSPQPFSRAWFEDFAREFFAAVDSMDTTRAMSFLVQEPTCQFGNQPKISGRGQVEKVRGGPCSLLFLMQIISYLAIVCTQLLSDFYQVLHGMSHEIKTIDTDLEHRTIYAGTVVSYVVKGDREEAPISIPVMTLLRFGTAGGGEEMKARDLSVYFDPSSVFEKMSEVQSRA</sequence>
<evidence type="ECO:0000313" key="1">
    <source>
        <dbReference type="EMBL" id="EKD18955.1"/>
    </source>
</evidence>
<dbReference type="HOGENOM" id="CLU_1563180_0_0_1"/>
<dbReference type="AlphaFoldDB" id="K1WML9"/>
<accession>K1WML9</accession>
<reference evidence="1" key="1">
    <citation type="journal article" date="2012" name="BMC Genomics">
        <title>Sequencing the genome of Marssonina brunnea reveals fungus-poplar co-evolution.</title>
        <authorList>
            <person name="Zhu S."/>
            <person name="Cao Y.-Z."/>
            <person name="Jiang C."/>
            <person name="Tan B.-Y."/>
            <person name="Wang Z."/>
            <person name="Feng S."/>
            <person name="Zhang L."/>
            <person name="Su X.-H."/>
            <person name="Brejova B."/>
            <person name="Vinar T."/>
            <person name="Xu M."/>
            <person name="Wang M.-X."/>
            <person name="Zhang S.-G."/>
            <person name="Huang M.-R."/>
            <person name="Wu R."/>
            <person name="Zhou Y."/>
        </authorList>
    </citation>
    <scope>NUCLEOTIDE SEQUENCE [LARGE SCALE GENOMIC DNA]</scope>
    <source>
        <strain evidence="1">MB_m1</strain>
    </source>
</reference>
<dbReference type="InParanoid" id="K1WML9"/>
<evidence type="ECO:0000313" key="2">
    <source>
        <dbReference type="Proteomes" id="UP000006753"/>
    </source>
</evidence>
<protein>
    <submittedName>
        <fullName evidence="1">Uncharacterized protein</fullName>
    </submittedName>
</protein>
<dbReference type="KEGG" id="mbe:MBM_03197"/>
<name>K1WML9_MARBU</name>
<keyword evidence="2" id="KW-1185">Reference proteome</keyword>
<proteinExistence type="predicted"/>
<dbReference type="Proteomes" id="UP000006753">
    <property type="component" value="Unassembled WGS sequence"/>
</dbReference>